<evidence type="ECO:0000313" key="2">
    <source>
        <dbReference type="EMBL" id="MBE5037079.1"/>
    </source>
</evidence>
<protein>
    <recommendedName>
        <fullName evidence="4">YitT family protein</fullName>
    </recommendedName>
</protein>
<reference evidence="2 3" key="1">
    <citation type="submission" date="2020-10" db="EMBL/GenBank/DDBJ databases">
        <title>ChiBAC.</title>
        <authorList>
            <person name="Zenner C."/>
            <person name="Hitch T.C.A."/>
            <person name="Clavel T."/>
        </authorList>
    </citation>
    <scope>NUCLEOTIDE SEQUENCE [LARGE SCALE GENOMIC DNA]</scope>
    <source>
        <strain evidence="2 3">DSM 109015</strain>
    </source>
</reference>
<evidence type="ECO:0000256" key="1">
    <source>
        <dbReference type="SAM" id="Phobius"/>
    </source>
</evidence>
<feature type="transmembrane region" description="Helical" evidence="1">
    <location>
        <begin position="139"/>
        <end position="160"/>
    </location>
</feature>
<keyword evidence="1" id="KW-1133">Transmembrane helix</keyword>
<name>A0ABR9R1R0_9FIRM</name>
<proteinExistence type="predicted"/>
<organism evidence="2 3">
    <name type="scientific">Gemmiger gallinarum</name>
    <dbReference type="NCBI Taxonomy" id="2779354"/>
    <lineage>
        <taxon>Bacteria</taxon>
        <taxon>Bacillati</taxon>
        <taxon>Bacillota</taxon>
        <taxon>Clostridia</taxon>
        <taxon>Eubacteriales</taxon>
        <taxon>Gemmiger</taxon>
    </lineage>
</organism>
<gene>
    <name evidence="2" type="ORF">INF35_04675</name>
</gene>
<comment type="caution">
    <text evidence="2">The sequence shown here is derived from an EMBL/GenBank/DDBJ whole genome shotgun (WGS) entry which is preliminary data.</text>
</comment>
<feature type="transmembrane region" description="Helical" evidence="1">
    <location>
        <begin position="166"/>
        <end position="188"/>
    </location>
</feature>
<dbReference type="InterPro" id="IPR038750">
    <property type="entry name" value="YczE/YyaS-like"/>
</dbReference>
<accession>A0ABR9R1R0</accession>
<dbReference type="PANTHER" id="PTHR40078:SF1">
    <property type="entry name" value="INTEGRAL MEMBRANE PROTEIN"/>
    <property type="match status" value="1"/>
</dbReference>
<dbReference type="PANTHER" id="PTHR40078">
    <property type="entry name" value="INTEGRAL MEMBRANE PROTEIN-RELATED"/>
    <property type="match status" value="1"/>
</dbReference>
<evidence type="ECO:0000313" key="3">
    <source>
        <dbReference type="Proteomes" id="UP000768567"/>
    </source>
</evidence>
<dbReference type="Proteomes" id="UP000768567">
    <property type="component" value="Unassembled WGS sequence"/>
</dbReference>
<evidence type="ECO:0008006" key="4">
    <source>
        <dbReference type="Google" id="ProtNLM"/>
    </source>
</evidence>
<feature type="transmembrane region" description="Helical" evidence="1">
    <location>
        <begin position="39"/>
        <end position="56"/>
    </location>
</feature>
<feature type="transmembrane region" description="Helical" evidence="1">
    <location>
        <begin position="63"/>
        <end position="84"/>
    </location>
</feature>
<feature type="transmembrane region" description="Helical" evidence="1">
    <location>
        <begin position="96"/>
        <end position="118"/>
    </location>
</feature>
<dbReference type="Pfam" id="PF19700">
    <property type="entry name" value="DUF6198"/>
    <property type="match status" value="1"/>
</dbReference>
<dbReference type="EMBL" id="JADCKC010000001">
    <property type="protein sequence ID" value="MBE5037079.1"/>
    <property type="molecule type" value="Genomic_DNA"/>
</dbReference>
<keyword evidence="3" id="KW-1185">Reference proteome</keyword>
<sequence length="205" mass="21337">MVLLAMGITMNSLTGLGASAIVSVPFTVSEATGLSFGDLTLIVYILFVGAEFVIMGKKSSWTYLLQIPLSIVFTRIMNLIKAVLPYESGNLPVDLLVLVIAIILTGVGAAMTVDMALIPNPGDGIVASISARSGRELGLCKNILDLCCVCCSLIIGAVMGNPLMGVGLGTFISMIGVGRVIAVFNALARTGLRRMAGLETAEQKA</sequence>
<keyword evidence="1" id="KW-0472">Membrane</keyword>
<keyword evidence="1" id="KW-0812">Transmembrane</keyword>